<dbReference type="STRING" id="36745.CLSAP_03090"/>
<dbReference type="PANTHER" id="PTHR43767:SF10">
    <property type="entry name" value="SURFACTIN SYNTHASE SUBUNIT 1"/>
    <property type="match status" value="1"/>
</dbReference>
<dbReference type="PATRIC" id="fig|931276.5.peg.295"/>
<organism evidence="3 4">
    <name type="scientific">Clostridium saccharoperbutylacetonicum N1-4(HMT)</name>
    <dbReference type="NCBI Taxonomy" id="931276"/>
    <lineage>
        <taxon>Bacteria</taxon>
        <taxon>Bacillati</taxon>
        <taxon>Bacillota</taxon>
        <taxon>Clostridia</taxon>
        <taxon>Eubacteriales</taxon>
        <taxon>Clostridiaceae</taxon>
        <taxon>Clostridium</taxon>
    </lineage>
</organism>
<dbReference type="SUPFAM" id="SSF56801">
    <property type="entry name" value="Acetyl-CoA synthetase-like"/>
    <property type="match status" value="1"/>
</dbReference>
<dbReference type="PANTHER" id="PTHR43767">
    <property type="entry name" value="LONG-CHAIN-FATTY-ACID--COA LIGASE"/>
    <property type="match status" value="1"/>
</dbReference>
<accession>M1MRA1</accession>
<dbReference type="InterPro" id="IPR000873">
    <property type="entry name" value="AMP-dep_synth/lig_dom"/>
</dbReference>
<dbReference type="InterPro" id="IPR045851">
    <property type="entry name" value="AMP-bd_C_sf"/>
</dbReference>
<dbReference type="Gene3D" id="3.30.300.30">
    <property type="match status" value="1"/>
</dbReference>
<dbReference type="OrthoDB" id="9778383at2"/>
<dbReference type="Gene3D" id="3.40.50.12780">
    <property type="entry name" value="N-terminal domain of ligase-like"/>
    <property type="match status" value="1"/>
</dbReference>
<dbReference type="EC" id="6.2.1.3" evidence="3"/>
<feature type="domain" description="AMP-dependent synthetase/ligase" evidence="1">
    <location>
        <begin position="11"/>
        <end position="341"/>
    </location>
</feature>
<dbReference type="GO" id="GO:0004467">
    <property type="term" value="F:long-chain fatty acid-CoA ligase activity"/>
    <property type="evidence" value="ECO:0007669"/>
    <property type="project" value="UniProtKB-EC"/>
</dbReference>
<keyword evidence="3" id="KW-0436">Ligase</keyword>
<feature type="domain" description="AMP-binding enzyme C-terminal" evidence="2">
    <location>
        <begin position="397"/>
        <end position="471"/>
    </location>
</feature>
<keyword evidence="4" id="KW-1185">Reference proteome</keyword>
<sequence length="482" mass="54545">MIIDKILLNCDLNPEKTAIYYREDLIKYGMLRSKINEYSEIIKGLGTEQNEPIGIVFDNEPEIIFWTLALFKSGNPAALLPVYFKKNEIKYHINCLNLRYFVVQSKYIENYANMSVETEFNGCTLLIRDSSLQHCISCNSEDRIIQFTSGSQGESKAVARTESALLNEIISLENPFAPVETDAVFLPLSPLFHSYGLVGGTLFPLYYGLSVALADIKYPKYILSQIGKLKVSHMFVTPFIYKMFCEILKANKNIFDLSSVKKSFSAGGAIELETASQFKELSGIDIFQNYGSTEAGTMAIGKQPLTLDYSIGCMISDAVISIMSLEFIEQENYGELLIKSDIIDFHYLYPEKLNVEKFYNGLFRTGDIVKKENNVLYYMGRSDSMININGLKVYANEIENIIKEIEGVSEVSIISISEGKDDEMKAYVVLNNNADLTENSIKQYCKKFVADYKIPRKIEFIDSLPKNSSGKILKKYLIKGEE</sequence>
<dbReference type="HOGENOM" id="CLU_000022_59_10_9"/>
<dbReference type="CDD" id="cd04433">
    <property type="entry name" value="AFD_class_I"/>
    <property type="match status" value="1"/>
</dbReference>
<dbReference type="KEGG" id="csr:Cspa_c03140"/>
<dbReference type="Proteomes" id="UP000011728">
    <property type="component" value="Chromosome"/>
</dbReference>
<protein>
    <submittedName>
        <fullName evidence="3">Long-chain-fatty-acid--CoA ligase LcfB</fullName>
        <ecNumber evidence="3">6.2.1.3</ecNumber>
    </submittedName>
</protein>
<evidence type="ECO:0000313" key="4">
    <source>
        <dbReference type="Proteomes" id="UP000011728"/>
    </source>
</evidence>
<dbReference type="InterPro" id="IPR025110">
    <property type="entry name" value="AMP-bd_C"/>
</dbReference>
<reference evidence="3 4" key="1">
    <citation type="submission" date="2013-02" db="EMBL/GenBank/DDBJ databases">
        <title>Genome sequence of Clostridium saccharoperbutylacetonicum N1-4(HMT).</title>
        <authorList>
            <person name="Poehlein A."/>
            <person name="Daniel R."/>
        </authorList>
    </citation>
    <scope>NUCLEOTIDE SEQUENCE [LARGE SCALE GENOMIC DNA]</scope>
    <source>
        <strain evidence="4">N1-4(HMT)</strain>
    </source>
</reference>
<evidence type="ECO:0000259" key="2">
    <source>
        <dbReference type="Pfam" id="PF13193"/>
    </source>
</evidence>
<dbReference type="eggNOG" id="COG0318">
    <property type="taxonomic scope" value="Bacteria"/>
</dbReference>
<evidence type="ECO:0000313" key="3">
    <source>
        <dbReference type="EMBL" id="AGF54132.1"/>
    </source>
</evidence>
<dbReference type="InterPro" id="IPR050237">
    <property type="entry name" value="ATP-dep_AMP-bd_enzyme"/>
</dbReference>
<dbReference type="Pfam" id="PF13193">
    <property type="entry name" value="AMP-binding_C"/>
    <property type="match status" value="1"/>
</dbReference>
<dbReference type="Pfam" id="PF00501">
    <property type="entry name" value="AMP-binding"/>
    <property type="match status" value="1"/>
</dbReference>
<gene>
    <name evidence="3" type="primary">lcfB</name>
    <name evidence="3" type="ORF">Cspa_c03140</name>
</gene>
<dbReference type="RefSeq" id="WP_015390458.1">
    <property type="nucleotide sequence ID" value="NC_020291.1"/>
</dbReference>
<proteinExistence type="predicted"/>
<dbReference type="AlphaFoldDB" id="M1MRA1"/>
<evidence type="ECO:0000259" key="1">
    <source>
        <dbReference type="Pfam" id="PF00501"/>
    </source>
</evidence>
<name>M1MRA1_9CLOT</name>
<dbReference type="EMBL" id="CP004121">
    <property type="protein sequence ID" value="AGF54132.1"/>
    <property type="molecule type" value="Genomic_DNA"/>
</dbReference>
<dbReference type="InterPro" id="IPR042099">
    <property type="entry name" value="ANL_N_sf"/>
</dbReference>